<name>A0A1I6NRW6_9FLAO</name>
<dbReference type="Proteomes" id="UP000199312">
    <property type="component" value="Unassembled WGS sequence"/>
</dbReference>
<keyword evidence="2" id="KW-1185">Reference proteome</keyword>
<dbReference type="STRING" id="593133.SAMN04488006_0459"/>
<evidence type="ECO:0000313" key="2">
    <source>
        <dbReference type="Proteomes" id="UP000199312"/>
    </source>
</evidence>
<dbReference type="EMBL" id="FOZP01000001">
    <property type="protein sequence ID" value="SFS30610.1"/>
    <property type="molecule type" value="Genomic_DNA"/>
</dbReference>
<evidence type="ECO:0000313" key="1">
    <source>
        <dbReference type="EMBL" id="SFS30610.1"/>
    </source>
</evidence>
<dbReference type="RefSeq" id="WP_090222127.1">
    <property type="nucleotide sequence ID" value="NZ_FOZP01000001.1"/>
</dbReference>
<protein>
    <recommendedName>
        <fullName evidence="3">DUF2188 domain-containing protein</fullName>
    </recommendedName>
</protein>
<gene>
    <name evidence="1" type="ORF">SAMN04488006_0459</name>
</gene>
<reference evidence="2" key="1">
    <citation type="submission" date="2016-10" db="EMBL/GenBank/DDBJ databases">
        <authorList>
            <person name="Varghese N."/>
            <person name="Submissions S."/>
        </authorList>
    </citation>
    <scope>NUCLEOTIDE SEQUENCE [LARGE SCALE GENOMIC DNA]</scope>
    <source>
        <strain evidence="2">DSM 24450</strain>
    </source>
</reference>
<proteinExistence type="predicted"/>
<evidence type="ECO:0008006" key="3">
    <source>
        <dbReference type="Google" id="ProtNLM"/>
    </source>
</evidence>
<dbReference type="InterPro" id="IPR018691">
    <property type="entry name" value="DUF2188"/>
</dbReference>
<accession>A0A1I6NRW6</accession>
<organism evidence="1 2">
    <name type="scientific">Lutibacter maritimus</name>
    <dbReference type="NCBI Taxonomy" id="593133"/>
    <lineage>
        <taxon>Bacteria</taxon>
        <taxon>Pseudomonadati</taxon>
        <taxon>Bacteroidota</taxon>
        <taxon>Flavobacteriia</taxon>
        <taxon>Flavobacteriales</taxon>
        <taxon>Flavobacteriaceae</taxon>
        <taxon>Lutibacter</taxon>
    </lineage>
</organism>
<dbReference type="Pfam" id="PF09954">
    <property type="entry name" value="DUF2188"/>
    <property type="match status" value="1"/>
</dbReference>
<dbReference type="OrthoDB" id="1447353at2"/>
<dbReference type="AlphaFoldDB" id="A0A1I6NRW6"/>
<sequence>MKADRKKTLGARFRAAGSSGTKAHIISRKGHWVIFKEGSDRILSEYSTRKIAILNGKKILESGEADKLVLHKPDGTVEKVQLAD</sequence>